<evidence type="ECO:0000256" key="1">
    <source>
        <dbReference type="SAM" id="MobiDB-lite"/>
    </source>
</evidence>
<organism evidence="3 4">
    <name type="scientific">Filimonas effusa</name>
    <dbReference type="NCBI Taxonomy" id="2508721"/>
    <lineage>
        <taxon>Bacteria</taxon>
        <taxon>Pseudomonadati</taxon>
        <taxon>Bacteroidota</taxon>
        <taxon>Chitinophagia</taxon>
        <taxon>Chitinophagales</taxon>
        <taxon>Chitinophagaceae</taxon>
        <taxon>Filimonas</taxon>
    </lineage>
</organism>
<keyword evidence="2" id="KW-1133">Transmembrane helix</keyword>
<reference evidence="3 4" key="1">
    <citation type="submission" date="2019-01" db="EMBL/GenBank/DDBJ databases">
        <title>Filimonas sp. strain TTM-71.</title>
        <authorList>
            <person name="Chen W.-M."/>
        </authorList>
    </citation>
    <scope>NUCLEOTIDE SEQUENCE [LARGE SCALE GENOMIC DNA]</scope>
    <source>
        <strain evidence="3 4">TTM-71</strain>
    </source>
</reference>
<name>A0A4Q1DAJ1_9BACT</name>
<feature type="region of interest" description="Disordered" evidence="1">
    <location>
        <begin position="88"/>
        <end position="152"/>
    </location>
</feature>
<evidence type="ECO:0000256" key="2">
    <source>
        <dbReference type="SAM" id="Phobius"/>
    </source>
</evidence>
<sequence length="500" mass="53727">MSDNSLERQIQKMMEGLEFKPDPVVWKNVKAGLAPEKKKPVIGWRIPLLLLLLLAGTGAGIWSLYHNNAPSPLTAQNENAVIANKDNTDSFTTNQSASGLNGHNSRAESNAPANNSSGNTHSVNSAKPESTAAAGGQLFNDNKPVNVSPDTYAGANNNGISAAKKNTDNRSVNGVLSAKNTAGTTTPGATGPEKLAAINARKPQQSLNSSNKHLNGTAGNGYQMEPDNLERLPAQYPVDPEIEHVPQTAFMTRMPLLKQQNATPVVSAPVITIKDQPASQWHFLPFVSGGIAKVIGENDGGISTYQKNNDQIGYNASPGSQQAVRSVVYYKTAFNTGKAFNAGVLAERSLLGKLSVQLGLRYQYVHYSTLISTTTESIGGLTNGFYSTVSTSDIHGTENYKMHYLGVPVLLHYDLTRPVGITAGVVNDFMVGANKDGNSLGGTMNVWMPNAYFAFVVKIPGQSRLQWQLMPYIQYGLKTMAKQGDQHLLQTGLQVTLKLK</sequence>
<dbReference type="AlphaFoldDB" id="A0A4Q1DAJ1"/>
<dbReference type="Proteomes" id="UP000290545">
    <property type="component" value="Unassembled WGS sequence"/>
</dbReference>
<gene>
    <name evidence="3" type="ORF">ESB13_06345</name>
</gene>
<evidence type="ECO:0008006" key="5">
    <source>
        <dbReference type="Google" id="ProtNLM"/>
    </source>
</evidence>
<evidence type="ECO:0000313" key="3">
    <source>
        <dbReference type="EMBL" id="RXK86422.1"/>
    </source>
</evidence>
<dbReference type="EMBL" id="SDHZ01000001">
    <property type="protein sequence ID" value="RXK86422.1"/>
    <property type="molecule type" value="Genomic_DNA"/>
</dbReference>
<feature type="compositionally biased region" description="Polar residues" evidence="1">
    <location>
        <begin position="139"/>
        <end position="152"/>
    </location>
</feature>
<evidence type="ECO:0000313" key="4">
    <source>
        <dbReference type="Proteomes" id="UP000290545"/>
    </source>
</evidence>
<keyword evidence="2" id="KW-0472">Membrane</keyword>
<keyword evidence="2" id="KW-0812">Transmembrane</keyword>
<feature type="transmembrane region" description="Helical" evidence="2">
    <location>
        <begin position="46"/>
        <end position="65"/>
    </location>
</feature>
<dbReference type="OrthoDB" id="947434at2"/>
<accession>A0A4Q1DAJ1</accession>
<feature type="compositionally biased region" description="Polar residues" evidence="1">
    <location>
        <begin position="89"/>
        <end position="128"/>
    </location>
</feature>
<comment type="caution">
    <text evidence="3">The sequence shown here is derived from an EMBL/GenBank/DDBJ whole genome shotgun (WGS) entry which is preliminary data.</text>
</comment>
<protein>
    <recommendedName>
        <fullName evidence="5">Outer membrane protein beta-barrel domain-containing protein</fullName>
    </recommendedName>
</protein>
<dbReference type="RefSeq" id="WP_129002172.1">
    <property type="nucleotide sequence ID" value="NZ_SDHZ01000001.1"/>
</dbReference>
<keyword evidence="4" id="KW-1185">Reference proteome</keyword>
<proteinExistence type="predicted"/>